<name>A0A7H1DWG3_9FLAO</name>
<dbReference type="Gene3D" id="3.40.50.2000">
    <property type="entry name" value="Glycogen Phosphorylase B"/>
    <property type="match status" value="2"/>
</dbReference>
<organism evidence="4 5">
    <name type="scientific">Chryseobacterium manosquense</name>
    <dbReference type="NCBI Taxonomy" id="2754694"/>
    <lineage>
        <taxon>Bacteria</taxon>
        <taxon>Pseudomonadati</taxon>
        <taxon>Bacteroidota</taxon>
        <taxon>Flavobacteriia</taxon>
        <taxon>Flavobacteriales</taxon>
        <taxon>Weeksellaceae</taxon>
        <taxon>Chryseobacterium group</taxon>
        <taxon>Chryseobacterium</taxon>
    </lineage>
</organism>
<dbReference type="InterPro" id="IPR001296">
    <property type="entry name" value="Glyco_trans_1"/>
</dbReference>
<dbReference type="Pfam" id="PF13439">
    <property type="entry name" value="Glyco_transf_4"/>
    <property type="match status" value="1"/>
</dbReference>
<dbReference type="GO" id="GO:0016757">
    <property type="term" value="F:glycosyltransferase activity"/>
    <property type="evidence" value="ECO:0007669"/>
    <property type="project" value="InterPro"/>
</dbReference>
<keyword evidence="5" id="KW-1185">Reference proteome</keyword>
<dbReference type="AlphaFoldDB" id="A0A7H1DWG3"/>
<evidence type="ECO:0000313" key="5">
    <source>
        <dbReference type="Proteomes" id="UP000516438"/>
    </source>
</evidence>
<dbReference type="Pfam" id="PF00534">
    <property type="entry name" value="Glycos_transf_1"/>
    <property type="match status" value="1"/>
</dbReference>
<keyword evidence="1 4" id="KW-0808">Transferase</keyword>
<dbReference type="GO" id="GO:0009103">
    <property type="term" value="P:lipopolysaccharide biosynthetic process"/>
    <property type="evidence" value="ECO:0007669"/>
    <property type="project" value="TreeGrafter"/>
</dbReference>
<protein>
    <submittedName>
        <fullName evidence="4">Glycosyltransferase</fullName>
    </submittedName>
</protein>
<evidence type="ECO:0000259" key="2">
    <source>
        <dbReference type="Pfam" id="PF00534"/>
    </source>
</evidence>
<dbReference type="Proteomes" id="UP000516438">
    <property type="component" value="Chromosome"/>
</dbReference>
<evidence type="ECO:0000256" key="1">
    <source>
        <dbReference type="ARBA" id="ARBA00022679"/>
    </source>
</evidence>
<feature type="domain" description="Glycosyl transferase family 1" evidence="2">
    <location>
        <begin position="191"/>
        <end position="348"/>
    </location>
</feature>
<dbReference type="InterPro" id="IPR028098">
    <property type="entry name" value="Glyco_trans_4-like_N"/>
</dbReference>
<reference evidence="4 5" key="1">
    <citation type="submission" date="2020-07" db="EMBL/GenBank/DDBJ databases">
        <title>Complete genome and description of Chryseobacterium manosquense strain Marseille-Q2069 sp. nov.</title>
        <authorList>
            <person name="Boxberger M."/>
        </authorList>
    </citation>
    <scope>NUCLEOTIDE SEQUENCE [LARGE SCALE GENOMIC DNA]</scope>
    <source>
        <strain evidence="4 5">Marseille-Q2069</strain>
    </source>
</reference>
<dbReference type="PANTHER" id="PTHR46401">
    <property type="entry name" value="GLYCOSYLTRANSFERASE WBBK-RELATED"/>
    <property type="match status" value="1"/>
</dbReference>
<dbReference type="SUPFAM" id="SSF53756">
    <property type="entry name" value="UDP-Glycosyltransferase/glycogen phosphorylase"/>
    <property type="match status" value="1"/>
</dbReference>
<proteinExistence type="predicted"/>
<dbReference type="PANTHER" id="PTHR46401:SF2">
    <property type="entry name" value="GLYCOSYLTRANSFERASE WBBK-RELATED"/>
    <property type="match status" value="1"/>
</dbReference>
<sequence length="367" mass="42280">MRILNTIKYFEPSKGGMESVAKNLLIGIKQRRKNSKITVACNNHMKASKDRVEYYLGIKILRYRSFFLKSQPISLCFKSLNNEIKNADIVHHHYPFPTMEFALLKNIDALRKKKFIITWHANIQNSRWSWIERFYNPLIIKLLEAADEIIVTSPQLLEYSNILQIFKNKIAIIPLSFEPHNLTILPKELDQESIPKLLFVGKLRTYKGLMYLLEAINGLNVNLDIVGNGEEENNIREYIKNNNLNKVVHLYTNVNDEELVNFYKSSDIFVLPSVNEAEAFGVVQLEALSYGLPVINTNLKSGVPFVSLNNITGLTVDPANKNQLRNAILKLTSDKDLYNEFSKNAIKRSESFTNDKMVESYLNLYEN</sequence>
<gene>
    <name evidence="4" type="ORF">H0S70_13520</name>
</gene>
<dbReference type="KEGG" id="cmaq:H0S70_13520"/>
<dbReference type="EMBL" id="CP060203">
    <property type="protein sequence ID" value="QNS41321.1"/>
    <property type="molecule type" value="Genomic_DNA"/>
</dbReference>
<dbReference type="RefSeq" id="WP_188321168.1">
    <property type="nucleotide sequence ID" value="NZ_CP060203.1"/>
</dbReference>
<evidence type="ECO:0000259" key="3">
    <source>
        <dbReference type="Pfam" id="PF13439"/>
    </source>
</evidence>
<accession>A0A7H1DWG3</accession>
<feature type="domain" description="Glycosyltransferase subfamily 4-like N-terminal" evidence="3">
    <location>
        <begin position="15"/>
        <end position="174"/>
    </location>
</feature>
<evidence type="ECO:0000313" key="4">
    <source>
        <dbReference type="EMBL" id="QNS41321.1"/>
    </source>
</evidence>